<dbReference type="Gene3D" id="2.70.160.11">
    <property type="entry name" value="Hnrnp arginine n-methyltransferase1"/>
    <property type="match status" value="1"/>
</dbReference>
<dbReference type="CDD" id="cd02440">
    <property type="entry name" value="AdoMet_MTases"/>
    <property type="match status" value="1"/>
</dbReference>
<dbReference type="GO" id="GO:0042054">
    <property type="term" value="F:histone methyltransferase activity"/>
    <property type="evidence" value="ECO:0007669"/>
    <property type="project" value="TreeGrafter"/>
</dbReference>
<protein>
    <recommendedName>
        <fullName evidence="5">Protein arginine N-methyltransferase domain-containing protein</fullName>
    </recommendedName>
</protein>
<dbReference type="EMBL" id="JADBJN010000001">
    <property type="protein sequence ID" value="KAG5682730.1"/>
    <property type="molecule type" value="Genomic_DNA"/>
</dbReference>
<dbReference type="AlphaFoldDB" id="A0A9J6CKG4"/>
<evidence type="ECO:0000259" key="5">
    <source>
        <dbReference type="Pfam" id="PF22528"/>
    </source>
</evidence>
<evidence type="ECO:0000256" key="4">
    <source>
        <dbReference type="PROSITE-ProRule" id="PRU01015"/>
    </source>
</evidence>
<dbReference type="SUPFAM" id="SSF53335">
    <property type="entry name" value="S-adenosyl-L-methionine-dependent methyltransferases"/>
    <property type="match status" value="1"/>
</dbReference>
<organism evidence="6 7">
    <name type="scientific">Polypedilum vanderplanki</name>
    <name type="common">Sleeping chironomid midge</name>
    <dbReference type="NCBI Taxonomy" id="319348"/>
    <lineage>
        <taxon>Eukaryota</taxon>
        <taxon>Metazoa</taxon>
        <taxon>Ecdysozoa</taxon>
        <taxon>Arthropoda</taxon>
        <taxon>Hexapoda</taxon>
        <taxon>Insecta</taxon>
        <taxon>Pterygota</taxon>
        <taxon>Neoptera</taxon>
        <taxon>Endopterygota</taxon>
        <taxon>Diptera</taxon>
        <taxon>Nematocera</taxon>
        <taxon>Chironomoidea</taxon>
        <taxon>Chironomidae</taxon>
        <taxon>Chironominae</taxon>
        <taxon>Polypedilum</taxon>
        <taxon>Polypedilum</taxon>
    </lineage>
</organism>
<dbReference type="PANTHER" id="PTHR11006:SF60">
    <property type="entry name" value="PROTEIN ARGININE N-METHYLTRANSFERASE 9"/>
    <property type="match status" value="1"/>
</dbReference>
<dbReference type="GO" id="GO:0016274">
    <property type="term" value="F:protein-arginine N-methyltransferase activity"/>
    <property type="evidence" value="ECO:0007669"/>
    <property type="project" value="InterPro"/>
</dbReference>
<keyword evidence="1 4" id="KW-0489">Methyltransferase</keyword>
<dbReference type="PROSITE" id="PS51678">
    <property type="entry name" value="SAM_MT_PRMT"/>
    <property type="match status" value="1"/>
</dbReference>
<sequence>MDDKLLESWNSIVEELKQDNTRLEACKDIFLFVLKCFCASLEKSQNFDEILKCFEIAIEFYGQNSDILIELGTFFAKFNRDVEAKEIFMQAFENDKRNLRAYQCLENLKSKIPRWHFRMLNDDARNDSFRKAINYWIENEGKSQVLDIGTGSGLLSLYASKCGKVEKITAVESDSTMCSIATKVFSDNDLQSKNKIELINKNSTELEIKDFQKKFDLVVSEILDCGVFGEGILDTFLHAKENLLHKEGKIVPHKVRIYVSGYNSKYLCSNNILLNDTFNEYIFLDNYRLIGEKNEPYDAEYVDKIKDFRIITNTLMVLEVNFNSIKSMNQHFDGIIMKNFQLTSNSNDFLDGFVVWFDLLLNEKDPLNYISTKPSAESCWNQAIFKLRERVLLQRYQILKLTISCRNGILKIDHEIDEHLDTKYFEVNSLILKFLNDEEYLENLEYAANEYKTEITNVLDLSPFPYIGFLFLKESRIKGHLWCSRIHENLLKILASKNCIDEEKFVFIDESDLTEISDAAVTFELIILNPFNELGDLNSEVCCNYQIYQKFLTNENCLLIPYKISLFGKLINSDWLSSSCKVTSEEMKRLKIDKYMNEYSTQIFLDIYPDLNYECLTDDFKINAIAFDDQYHEKNVQPFMRNINLPCNAILLFFKIQFTMRTNREFPLIRKTFSCFSKFAHVFSKDILINNTHAKINFKQNYGIIKLDCE</sequence>
<accession>A0A9J6CKG4</accession>
<dbReference type="InterPro" id="IPR011990">
    <property type="entry name" value="TPR-like_helical_dom_sf"/>
</dbReference>
<dbReference type="Pfam" id="PF22528">
    <property type="entry name" value="PRMT_C"/>
    <property type="match status" value="1"/>
</dbReference>
<keyword evidence="7" id="KW-1185">Reference proteome</keyword>
<name>A0A9J6CKG4_POLVA</name>
<dbReference type="InterPro" id="IPR020596">
    <property type="entry name" value="rRNA_Ade_Mease_Trfase_CS"/>
</dbReference>
<dbReference type="InterPro" id="IPR029063">
    <property type="entry name" value="SAM-dependent_MTases_sf"/>
</dbReference>
<evidence type="ECO:0000256" key="3">
    <source>
        <dbReference type="ARBA" id="ARBA00022691"/>
    </source>
</evidence>
<gene>
    <name evidence="6" type="ORF">PVAND_012063</name>
</gene>
<reference evidence="6" key="1">
    <citation type="submission" date="2021-03" db="EMBL/GenBank/DDBJ databases">
        <title>Chromosome level genome of the anhydrobiotic midge Polypedilum vanderplanki.</title>
        <authorList>
            <person name="Yoshida Y."/>
            <person name="Kikawada T."/>
            <person name="Gusev O."/>
        </authorList>
    </citation>
    <scope>NUCLEOTIDE SEQUENCE</scope>
    <source>
        <strain evidence="6">NIAS01</strain>
        <tissue evidence="6">Whole body or cell culture</tissue>
    </source>
</reference>
<dbReference type="InterPro" id="IPR025799">
    <property type="entry name" value="Arg_MeTrfase"/>
</dbReference>
<comment type="caution">
    <text evidence="6">The sequence shown here is derived from an EMBL/GenBank/DDBJ whole genome shotgun (WGS) entry which is preliminary data.</text>
</comment>
<dbReference type="Proteomes" id="UP001107558">
    <property type="component" value="Chromosome 1"/>
</dbReference>
<dbReference type="Gene3D" id="1.25.40.10">
    <property type="entry name" value="Tetratricopeptide repeat domain"/>
    <property type="match status" value="1"/>
</dbReference>
<dbReference type="PROSITE" id="PS01131">
    <property type="entry name" value="RRNA_A_DIMETH"/>
    <property type="match status" value="1"/>
</dbReference>
<dbReference type="OrthoDB" id="5980806at2759"/>
<dbReference type="InterPro" id="IPR055135">
    <property type="entry name" value="PRMT_dom"/>
</dbReference>
<feature type="domain" description="Protein arginine N-methyltransferase" evidence="5">
    <location>
        <begin position="301"/>
        <end position="407"/>
    </location>
</feature>
<keyword evidence="2 4" id="KW-0808">Transferase</keyword>
<dbReference type="Pfam" id="PF06325">
    <property type="entry name" value="PrmA"/>
    <property type="match status" value="1"/>
</dbReference>
<proteinExistence type="predicted"/>
<dbReference type="SUPFAM" id="SSF48452">
    <property type="entry name" value="TPR-like"/>
    <property type="match status" value="1"/>
</dbReference>
<keyword evidence="3 4" id="KW-0949">S-adenosyl-L-methionine</keyword>
<dbReference type="GO" id="GO:0005634">
    <property type="term" value="C:nucleus"/>
    <property type="evidence" value="ECO:0007669"/>
    <property type="project" value="TreeGrafter"/>
</dbReference>
<evidence type="ECO:0000256" key="2">
    <source>
        <dbReference type="ARBA" id="ARBA00022679"/>
    </source>
</evidence>
<evidence type="ECO:0000256" key="1">
    <source>
        <dbReference type="ARBA" id="ARBA00022603"/>
    </source>
</evidence>
<evidence type="ECO:0000313" key="6">
    <source>
        <dbReference type="EMBL" id="KAG5682730.1"/>
    </source>
</evidence>
<evidence type="ECO:0000313" key="7">
    <source>
        <dbReference type="Proteomes" id="UP001107558"/>
    </source>
</evidence>
<dbReference type="Gene3D" id="3.40.50.150">
    <property type="entry name" value="Vaccinia Virus protein VP39"/>
    <property type="match status" value="1"/>
</dbReference>
<dbReference type="PANTHER" id="PTHR11006">
    <property type="entry name" value="PROTEIN ARGININE N-METHYLTRANSFERASE"/>
    <property type="match status" value="1"/>
</dbReference>
<dbReference type="GO" id="GO:0000179">
    <property type="term" value="F:rRNA (adenine-N6,N6-)-dimethyltransferase activity"/>
    <property type="evidence" value="ECO:0007669"/>
    <property type="project" value="InterPro"/>
</dbReference>